<dbReference type="Proteomes" id="UP000522313">
    <property type="component" value="Unassembled WGS sequence"/>
</dbReference>
<evidence type="ECO:0000313" key="2">
    <source>
        <dbReference type="EMBL" id="MBB6506377.1"/>
    </source>
</evidence>
<protein>
    <submittedName>
        <fullName evidence="2">Uncharacterized protein</fullName>
    </submittedName>
</protein>
<evidence type="ECO:0000313" key="3">
    <source>
        <dbReference type="Proteomes" id="UP000522313"/>
    </source>
</evidence>
<keyword evidence="1" id="KW-0472">Membrane</keyword>
<keyword evidence="1" id="KW-0812">Transmembrane</keyword>
<organism evidence="2 3">
    <name type="scientific">Sphingomonas endophytica</name>
    <dbReference type="NCBI Taxonomy" id="869719"/>
    <lineage>
        <taxon>Bacteria</taxon>
        <taxon>Pseudomonadati</taxon>
        <taxon>Pseudomonadota</taxon>
        <taxon>Alphaproteobacteria</taxon>
        <taxon>Sphingomonadales</taxon>
        <taxon>Sphingomonadaceae</taxon>
        <taxon>Sphingomonas</taxon>
    </lineage>
</organism>
<keyword evidence="1" id="KW-1133">Transmembrane helix</keyword>
<dbReference type="AlphaFoldDB" id="A0A7X0JGN1"/>
<reference evidence="2 3" key="2">
    <citation type="submission" date="2020-08" db="EMBL/GenBank/DDBJ databases">
        <authorList>
            <person name="Partida-Martinez L."/>
            <person name="Huntemann M."/>
            <person name="Clum A."/>
            <person name="Wang J."/>
            <person name="Palaniappan K."/>
            <person name="Ritter S."/>
            <person name="Chen I.-M."/>
            <person name="Stamatis D."/>
            <person name="Reddy T."/>
            <person name="O'Malley R."/>
            <person name="Daum C."/>
            <person name="Shapiro N."/>
            <person name="Ivanova N."/>
            <person name="Kyrpides N."/>
            <person name="Woyke T."/>
        </authorList>
    </citation>
    <scope>NUCLEOTIDE SEQUENCE [LARGE SCALE GENOMIC DNA]</scope>
    <source>
        <strain evidence="2 3">AS3.13</strain>
    </source>
</reference>
<name>A0A7X0JGN1_9SPHN</name>
<gene>
    <name evidence="2" type="ORF">F4693_003379</name>
</gene>
<comment type="caution">
    <text evidence="2">The sequence shown here is derived from an EMBL/GenBank/DDBJ whole genome shotgun (WGS) entry which is preliminary data.</text>
</comment>
<reference evidence="2 3" key="1">
    <citation type="submission" date="2020-08" db="EMBL/GenBank/DDBJ databases">
        <title>The Agave Microbiome: Exploring the role of microbial communities in plant adaptations to desert environments.</title>
        <authorList>
            <person name="Partida-Martinez L.P."/>
        </authorList>
    </citation>
    <scope>NUCLEOTIDE SEQUENCE [LARGE SCALE GENOMIC DNA]</scope>
    <source>
        <strain evidence="2 3">AS3.13</strain>
    </source>
</reference>
<evidence type="ECO:0000256" key="1">
    <source>
        <dbReference type="SAM" id="Phobius"/>
    </source>
</evidence>
<dbReference type="EMBL" id="JACHBT010000022">
    <property type="protein sequence ID" value="MBB6506377.1"/>
    <property type="molecule type" value="Genomic_DNA"/>
</dbReference>
<proteinExistence type="predicted"/>
<feature type="transmembrane region" description="Helical" evidence="1">
    <location>
        <begin position="12"/>
        <end position="35"/>
    </location>
</feature>
<sequence>MHPACQPRSADGLIRGVACALIPSLLAWGAIFALVGRIV</sequence>
<accession>A0A7X0JGN1</accession>